<evidence type="ECO:0000256" key="2">
    <source>
        <dbReference type="ARBA" id="ARBA00009045"/>
    </source>
</evidence>
<dbReference type="InterPro" id="IPR050925">
    <property type="entry name" value="Rhomboid_protease_S54"/>
</dbReference>
<feature type="transmembrane region" description="Helical" evidence="7">
    <location>
        <begin position="12"/>
        <end position="39"/>
    </location>
</feature>
<keyword evidence="6 7" id="KW-0472">Membrane</keyword>
<evidence type="ECO:0000256" key="7">
    <source>
        <dbReference type="SAM" id="Phobius"/>
    </source>
</evidence>
<dbReference type="Proteomes" id="UP000239747">
    <property type="component" value="Unassembled WGS sequence"/>
</dbReference>
<dbReference type="SUPFAM" id="SSF144091">
    <property type="entry name" value="Rhomboid-like"/>
    <property type="match status" value="1"/>
</dbReference>
<dbReference type="RefSeq" id="WP_245910817.1">
    <property type="nucleotide sequence ID" value="NZ_MTPW01000001.1"/>
</dbReference>
<dbReference type="EMBL" id="MTPW01000001">
    <property type="protein sequence ID" value="PQJ30447.1"/>
    <property type="molecule type" value="Genomic_DNA"/>
</dbReference>
<feature type="transmembrane region" description="Helical" evidence="7">
    <location>
        <begin position="87"/>
        <end position="105"/>
    </location>
</feature>
<keyword evidence="3 7" id="KW-0812">Transmembrane</keyword>
<dbReference type="InterPro" id="IPR035952">
    <property type="entry name" value="Rhomboid-like_sf"/>
</dbReference>
<dbReference type="Gene3D" id="1.20.1540.10">
    <property type="entry name" value="Rhomboid-like"/>
    <property type="match status" value="1"/>
</dbReference>
<dbReference type="Pfam" id="PF01694">
    <property type="entry name" value="Rhomboid"/>
    <property type="match status" value="1"/>
</dbReference>
<comment type="caution">
    <text evidence="9">The sequence shown here is derived from an EMBL/GenBank/DDBJ whole genome shotgun (WGS) entry which is preliminary data.</text>
</comment>
<evidence type="ECO:0000256" key="6">
    <source>
        <dbReference type="ARBA" id="ARBA00023136"/>
    </source>
</evidence>
<feature type="transmembrane region" description="Helical" evidence="7">
    <location>
        <begin position="203"/>
        <end position="222"/>
    </location>
</feature>
<keyword evidence="4" id="KW-0378">Hydrolase</keyword>
<dbReference type="AlphaFoldDB" id="A0A2S7U7C4"/>
<feature type="transmembrane region" description="Helical" evidence="7">
    <location>
        <begin position="59"/>
        <end position="75"/>
    </location>
</feature>
<accession>A0A2S7U7C4</accession>
<keyword evidence="5 7" id="KW-1133">Transmembrane helix</keyword>
<name>A0A2S7U7C4_9FLAO</name>
<feature type="transmembrane region" description="Helical" evidence="7">
    <location>
        <begin position="140"/>
        <end position="162"/>
    </location>
</feature>
<comment type="subcellular location">
    <subcellularLocation>
        <location evidence="1">Membrane</location>
        <topology evidence="1">Multi-pass membrane protein</topology>
    </subcellularLocation>
</comment>
<comment type="similarity">
    <text evidence="2">Belongs to the peptidase S54 family.</text>
</comment>
<protein>
    <recommendedName>
        <fullName evidence="8">Peptidase S54 rhomboid domain-containing protein</fullName>
    </recommendedName>
</protein>
<evidence type="ECO:0000313" key="10">
    <source>
        <dbReference type="Proteomes" id="UP000239747"/>
    </source>
</evidence>
<dbReference type="GO" id="GO:0004252">
    <property type="term" value="F:serine-type endopeptidase activity"/>
    <property type="evidence" value="ECO:0007669"/>
    <property type="project" value="InterPro"/>
</dbReference>
<proteinExistence type="inferred from homology"/>
<dbReference type="PANTHER" id="PTHR43731">
    <property type="entry name" value="RHOMBOID PROTEASE"/>
    <property type="match status" value="1"/>
</dbReference>
<evidence type="ECO:0000256" key="5">
    <source>
        <dbReference type="ARBA" id="ARBA00022989"/>
    </source>
</evidence>
<dbReference type="PANTHER" id="PTHR43731:SF14">
    <property type="entry name" value="PRESENILIN-ASSOCIATED RHOMBOID-LIKE PROTEIN, MITOCHONDRIAL"/>
    <property type="match status" value="1"/>
</dbReference>
<feature type="transmembrane region" description="Helical" evidence="7">
    <location>
        <begin position="169"/>
        <end position="188"/>
    </location>
</feature>
<reference evidence="9 10" key="1">
    <citation type="submission" date="2017-01" db="EMBL/GenBank/DDBJ databases">
        <title>Trade-off between light-utilization and light-protection in marine flavobacteria.</title>
        <authorList>
            <person name="Kumagai Y."/>
            <person name="Yoshizawa S."/>
            <person name="Kogure K."/>
            <person name="Iwasaki W."/>
        </authorList>
    </citation>
    <scope>NUCLEOTIDE SEQUENCE [LARGE SCALE GENOMIC DNA]</scope>
    <source>
        <strain evidence="9 10">KCTC 32109</strain>
    </source>
</reference>
<sequence length="233" mass="26317">MFSNMTPVVKGIIILNVVFYIGTVFIAPGLYDTFALHFFEDPRFHFWQPITHMFMHDSANFLHILMNMYVLAIFGPPLERWMGNNKFIFFYLSSGIGAYLLTTGIDYYEYVTWSSEAIEAGASQAIVNQQLFGTVSDPNFWGVMVGASGCTFGVLAGFAFLYPNVKLQILFIPFPIAAKWLIGAYFAYETIATLGITGVQDNIGHAAHVGGAIVGFIITWYWKRNSMDKYRWD</sequence>
<evidence type="ECO:0000256" key="3">
    <source>
        <dbReference type="ARBA" id="ARBA00022692"/>
    </source>
</evidence>
<evidence type="ECO:0000256" key="1">
    <source>
        <dbReference type="ARBA" id="ARBA00004141"/>
    </source>
</evidence>
<evidence type="ECO:0000259" key="8">
    <source>
        <dbReference type="Pfam" id="PF01694"/>
    </source>
</evidence>
<evidence type="ECO:0000313" key="9">
    <source>
        <dbReference type="EMBL" id="PQJ30447.1"/>
    </source>
</evidence>
<dbReference type="InterPro" id="IPR022764">
    <property type="entry name" value="Peptidase_S54_rhomboid_dom"/>
</dbReference>
<dbReference type="GO" id="GO:0016020">
    <property type="term" value="C:membrane"/>
    <property type="evidence" value="ECO:0007669"/>
    <property type="project" value="UniProtKB-SubCell"/>
</dbReference>
<evidence type="ECO:0000256" key="4">
    <source>
        <dbReference type="ARBA" id="ARBA00022801"/>
    </source>
</evidence>
<keyword evidence="10" id="KW-1185">Reference proteome</keyword>
<feature type="domain" description="Peptidase S54 rhomboid" evidence="8">
    <location>
        <begin position="45"/>
        <end position="222"/>
    </location>
</feature>
<organism evidence="9 10">
    <name type="scientific">Nonlabens arenilitoris</name>
    <dbReference type="NCBI Taxonomy" id="1217969"/>
    <lineage>
        <taxon>Bacteria</taxon>
        <taxon>Pseudomonadati</taxon>
        <taxon>Bacteroidota</taxon>
        <taxon>Flavobacteriia</taxon>
        <taxon>Flavobacteriales</taxon>
        <taxon>Flavobacteriaceae</taxon>
        <taxon>Nonlabens</taxon>
    </lineage>
</organism>
<gene>
    <name evidence="9" type="ORF">BST92_00160</name>
</gene>